<evidence type="ECO:0000313" key="2">
    <source>
        <dbReference type="Proteomes" id="UP000601768"/>
    </source>
</evidence>
<protein>
    <submittedName>
        <fullName evidence="1">Uncharacterized protein</fullName>
    </submittedName>
</protein>
<organism evidence="1 2">
    <name type="scientific">Neptunicella marina</name>
    <dbReference type="NCBI Taxonomy" id="2125989"/>
    <lineage>
        <taxon>Bacteria</taxon>
        <taxon>Pseudomonadati</taxon>
        <taxon>Pseudomonadota</taxon>
        <taxon>Gammaproteobacteria</taxon>
        <taxon>Alteromonadales</taxon>
        <taxon>Alteromonadaceae</taxon>
        <taxon>Neptunicella</taxon>
    </lineage>
</organism>
<reference evidence="1" key="1">
    <citation type="journal article" date="2018" name="Int. J. Syst. Evol. Microbiol.">
        <title>Neptunicella marina gen. nov., sp. nov., isolated from surface seawater.</title>
        <authorList>
            <person name="Liu X."/>
            <person name="Lai Q."/>
            <person name="Du Y."/>
            <person name="Zhang X."/>
            <person name="Liu Z."/>
            <person name="Sun F."/>
            <person name="Shao Z."/>
        </authorList>
    </citation>
    <scope>NUCLEOTIDE SEQUENCE</scope>
    <source>
        <strain evidence="1">S27-2</strain>
    </source>
</reference>
<dbReference type="Pfam" id="PF20043">
    <property type="entry name" value="DUF6445"/>
    <property type="match status" value="1"/>
</dbReference>
<comment type="caution">
    <text evidence="1">The sequence shown here is derived from an EMBL/GenBank/DDBJ whole genome shotgun (WGS) entry which is preliminary data.</text>
</comment>
<dbReference type="RefSeq" id="WP_186505900.1">
    <property type="nucleotide sequence ID" value="NZ_JACNEP010000003.1"/>
</dbReference>
<gene>
    <name evidence="1" type="ORF">H8B19_06060</name>
</gene>
<accession>A0A8J6IU20</accession>
<sequence>MSVSWNDNADIRTLNFGRDHMPLLIIDNALNDPKWLIDFALQQQNVLPAKGLYPGLRSPAPDSYKNLILQNVLPLIQPLLIDGNSVQKQAQIESYYSLVSTPLSELKPAQCIPHFDFAVINDVAVLHYLCDDSHGGTSFYRHRSSGYEWVDKKRQQDYFSRLDQEVQLYGLPQEYINGDTALFECIRSVPARFNRMLVYSCASLHSGDISRDYNFDLNPLTGRFTLASFISG</sequence>
<reference evidence="1" key="2">
    <citation type="submission" date="2020-08" db="EMBL/GenBank/DDBJ databases">
        <authorList>
            <person name="Lai Q."/>
        </authorList>
    </citation>
    <scope>NUCLEOTIDE SEQUENCE</scope>
    <source>
        <strain evidence="1">S27-2</strain>
    </source>
</reference>
<evidence type="ECO:0000313" key="1">
    <source>
        <dbReference type="EMBL" id="MBC3765433.1"/>
    </source>
</evidence>
<proteinExistence type="predicted"/>
<keyword evidence="2" id="KW-1185">Reference proteome</keyword>
<dbReference type="Proteomes" id="UP000601768">
    <property type="component" value="Unassembled WGS sequence"/>
</dbReference>
<dbReference type="EMBL" id="JACNEP010000003">
    <property type="protein sequence ID" value="MBC3765433.1"/>
    <property type="molecule type" value="Genomic_DNA"/>
</dbReference>
<name>A0A8J6IU20_9ALTE</name>
<dbReference type="InterPro" id="IPR045617">
    <property type="entry name" value="DUF6445"/>
</dbReference>
<dbReference type="AlphaFoldDB" id="A0A8J6IU20"/>